<dbReference type="InterPro" id="IPR051683">
    <property type="entry name" value="Enoyl-CoA_Hydratase/Isomerase"/>
</dbReference>
<reference evidence="2 3" key="1">
    <citation type="submission" date="2019-03" db="EMBL/GenBank/DDBJ databases">
        <title>Genomic Encyclopedia of Type Strains, Phase IV (KMG-IV): sequencing the most valuable type-strain genomes for metagenomic binning, comparative biology and taxonomic classification.</title>
        <authorList>
            <person name="Goeker M."/>
        </authorList>
    </citation>
    <scope>NUCLEOTIDE SEQUENCE [LARGE SCALE GENOMIC DNA]</scope>
    <source>
        <strain evidence="2 3">DSM 24591</strain>
    </source>
</reference>
<dbReference type="Proteomes" id="UP000295525">
    <property type="component" value="Unassembled WGS sequence"/>
</dbReference>
<dbReference type="Pfam" id="PF00378">
    <property type="entry name" value="ECH_1"/>
    <property type="match status" value="1"/>
</dbReference>
<evidence type="ECO:0000313" key="2">
    <source>
        <dbReference type="EMBL" id="TCT02312.1"/>
    </source>
</evidence>
<organism evidence="2 3">
    <name type="scientific">Paralcaligenes ureilyticus</name>
    <dbReference type="NCBI Taxonomy" id="627131"/>
    <lineage>
        <taxon>Bacteria</taxon>
        <taxon>Pseudomonadati</taxon>
        <taxon>Pseudomonadota</taxon>
        <taxon>Betaproteobacteria</taxon>
        <taxon>Burkholderiales</taxon>
        <taxon>Alcaligenaceae</taxon>
        <taxon>Paralcaligenes</taxon>
    </lineage>
</organism>
<dbReference type="Gene3D" id="3.90.226.10">
    <property type="entry name" value="2-enoyl-CoA Hydratase, Chain A, domain 1"/>
    <property type="match status" value="1"/>
</dbReference>
<dbReference type="RefSeq" id="WP_132585121.1">
    <property type="nucleotide sequence ID" value="NZ_SMAJ01000019.1"/>
</dbReference>
<dbReference type="OrthoDB" id="8640486at2"/>
<dbReference type="GO" id="GO:0003824">
    <property type="term" value="F:catalytic activity"/>
    <property type="evidence" value="ECO:0007669"/>
    <property type="project" value="UniProtKB-ARBA"/>
</dbReference>
<evidence type="ECO:0000313" key="3">
    <source>
        <dbReference type="Proteomes" id="UP000295525"/>
    </source>
</evidence>
<comment type="caution">
    <text evidence="2">The sequence shown here is derived from an EMBL/GenBank/DDBJ whole genome shotgun (WGS) entry which is preliminary data.</text>
</comment>
<proteinExistence type="inferred from homology"/>
<dbReference type="AlphaFoldDB" id="A0A4R3LPK5"/>
<dbReference type="PANTHER" id="PTHR42964:SF1">
    <property type="entry name" value="POLYKETIDE BIOSYNTHESIS ENOYL-COA HYDRATASE PKSH-RELATED"/>
    <property type="match status" value="1"/>
</dbReference>
<keyword evidence="3" id="KW-1185">Reference proteome</keyword>
<dbReference type="CDD" id="cd06558">
    <property type="entry name" value="crotonase-like"/>
    <property type="match status" value="1"/>
</dbReference>
<evidence type="ECO:0000256" key="1">
    <source>
        <dbReference type="ARBA" id="ARBA00005254"/>
    </source>
</evidence>
<dbReference type="PANTHER" id="PTHR42964">
    <property type="entry name" value="ENOYL-COA HYDRATASE"/>
    <property type="match status" value="1"/>
</dbReference>
<protein>
    <submittedName>
        <fullName evidence="2">Enoyl-CoA hydratase/carnithine racemase</fullName>
    </submittedName>
</protein>
<sequence>MNDELLINKDGPCWTLTLNRPNKMNALSASVVESLIAAVDAAPQQHAQILVIRGAGKTLSAGFDFTDVHAQSEGDIVLRFLRIEMLLQKVASSPCLTVGLAHGRIFGAGADLFAACRKRIATPDSSFRMPGLHFGVVLGTRRFAAIVGNDAASEILTSTRVFDAAEAKRLGFCHALSAMTSWDSIIQEATATAQCLPDSSRRTLFELTKANNNDSDLADLARSVAAPGLIARIQQFREKK</sequence>
<comment type="similarity">
    <text evidence="1">Belongs to the enoyl-CoA hydratase/isomerase family.</text>
</comment>
<gene>
    <name evidence="2" type="ORF">EDC26_11938</name>
</gene>
<dbReference type="InterPro" id="IPR029045">
    <property type="entry name" value="ClpP/crotonase-like_dom_sf"/>
</dbReference>
<dbReference type="EMBL" id="SMAJ01000019">
    <property type="protein sequence ID" value="TCT02312.1"/>
    <property type="molecule type" value="Genomic_DNA"/>
</dbReference>
<accession>A0A4R3LPK5</accession>
<name>A0A4R3LPK5_9BURK</name>
<dbReference type="SUPFAM" id="SSF52096">
    <property type="entry name" value="ClpP/crotonase"/>
    <property type="match status" value="1"/>
</dbReference>
<dbReference type="InterPro" id="IPR001753">
    <property type="entry name" value="Enoyl-CoA_hydra/iso"/>
</dbReference>